<feature type="non-terminal residue" evidence="1">
    <location>
        <position position="73"/>
    </location>
</feature>
<dbReference type="AlphaFoldDB" id="A0A087U6F9"/>
<dbReference type="Proteomes" id="UP000054359">
    <property type="component" value="Unassembled WGS sequence"/>
</dbReference>
<organism evidence="1 2">
    <name type="scientific">Stegodyphus mimosarum</name>
    <name type="common">African social velvet spider</name>
    <dbReference type="NCBI Taxonomy" id="407821"/>
    <lineage>
        <taxon>Eukaryota</taxon>
        <taxon>Metazoa</taxon>
        <taxon>Ecdysozoa</taxon>
        <taxon>Arthropoda</taxon>
        <taxon>Chelicerata</taxon>
        <taxon>Arachnida</taxon>
        <taxon>Araneae</taxon>
        <taxon>Araneomorphae</taxon>
        <taxon>Entelegynae</taxon>
        <taxon>Eresoidea</taxon>
        <taxon>Eresidae</taxon>
        <taxon>Stegodyphus</taxon>
    </lineage>
</organism>
<dbReference type="OrthoDB" id="6436654at2759"/>
<evidence type="ECO:0000313" key="1">
    <source>
        <dbReference type="EMBL" id="KFM72948.1"/>
    </source>
</evidence>
<protein>
    <submittedName>
        <fullName evidence="1">Uncharacterized protein</fullName>
    </submittedName>
</protein>
<dbReference type="EMBL" id="KK118429">
    <property type="protein sequence ID" value="KFM72948.1"/>
    <property type="molecule type" value="Genomic_DNA"/>
</dbReference>
<keyword evidence="2" id="KW-1185">Reference proteome</keyword>
<accession>A0A087U6F9</accession>
<proteinExistence type="predicted"/>
<gene>
    <name evidence="1" type="ORF">X975_01078</name>
</gene>
<evidence type="ECO:0000313" key="2">
    <source>
        <dbReference type="Proteomes" id="UP000054359"/>
    </source>
</evidence>
<name>A0A087U6F9_STEMI</name>
<sequence length="73" mass="7939">MSSSMWIAQNLSRLVCVVTAYLCILTNTAIASGVYSTISTDLKNTKQLICTNVKYAYSEKGFGNNEVPLQAIS</sequence>
<reference evidence="1 2" key="1">
    <citation type="submission" date="2013-11" db="EMBL/GenBank/DDBJ databases">
        <title>Genome sequencing of Stegodyphus mimosarum.</title>
        <authorList>
            <person name="Bechsgaard J."/>
        </authorList>
    </citation>
    <scope>NUCLEOTIDE SEQUENCE [LARGE SCALE GENOMIC DNA]</scope>
</reference>